<dbReference type="GO" id="GO:0000302">
    <property type="term" value="P:response to reactive oxygen species"/>
    <property type="evidence" value="ECO:0007669"/>
    <property type="project" value="TreeGrafter"/>
</dbReference>
<reference evidence="10" key="1">
    <citation type="journal article" date="2019" name="G3 (Bethesda)">
        <title>Genome Assemblies of Two Rare Opportunistic Yeast Pathogens: Diutina rugosa (syn. Candida rugosa) and Trichomonascus ciferrii (syn. Candida ciferrii).</title>
        <authorList>
            <person name="Mixao V."/>
            <person name="Saus E."/>
            <person name="Hansen A.P."/>
            <person name="Lass-Florl C."/>
            <person name="Gabaldon T."/>
        </authorList>
    </citation>
    <scope>NUCLEOTIDE SEQUENCE</scope>
    <source>
        <strain evidence="10">CBS 4856</strain>
    </source>
</reference>
<dbReference type="GO" id="GO:0046872">
    <property type="term" value="F:metal ion binding"/>
    <property type="evidence" value="ECO:0007669"/>
    <property type="project" value="UniProtKB-UniRule"/>
</dbReference>
<evidence type="ECO:0000256" key="7">
    <source>
        <dbReference type="ARBA" id="ARBA00023004"/>
    </source>
</evidence>
<keyword evidence="6 8" id="KW-0560">Oxidoreductase</keyword>
<name>A0A642VCE8_9ASCO</name>
<dbReference type="PRINTS" id="PR00459">
    <property type="entry name" value="ASPEROXIDASE"/>
</dbReference>
<dbReference type="Pfam" id="PF00141">
    <property type="entry name" value="peroxidase"/>
    <property type="match status" value="1"/>
</dbReference>
<dbReference type="PROSITE" id="PS50873">
    <property type="entry name" value="PEROXIDASE_4"/>
    <property type="match status" value="1"/>
</dbReference>
<keyword evidence="5" id="KW-0479">Metal-binding</keyword>
<evidence type="ECO:0000256" key="5">
    <source>
        <dbReference type="ARBA" id="ARBA00022723"/>
    </source>
</evidence>
<dbReference type="InterPro" id="IPR002016">
    <property type="entry name" value="Haem_peroxidase"/>
</dbReference>
<dbReference type="PRINTS" id="PR00458">
    <property type="entry name" value="PEROXIDASE"/>
</dbReference>
<gene>
    <name evidence="10" type="ORF">TRICI_001457</name>
</gene>
<proteinExistence type="inferred from homology"/>
<dbReference type="VEuPathDB" id="FungiDB:TRICI_001457"/>
<dbReference type="InterPro" id="IPR002207">
    <property type="entry name" value="Peroxidase_I"/>
</dbReference>
<evidence type="ECO:0000256" key="4">
    <source>
        <dbReference type="ARBA" id="ARBA00022617"/>
    </source>
</evidence>
<keyword evidence="4" id="KW-0349">Heme</keyword>
<dbReference type="GO" id="GO:0042744">
    <property type="term" value="P:hydrogen peroxide catabolic process"/>
    <property type="evidence" value="ECO:0007669"/>
    <property type="project" value="TreeGrafter"/>
</dbReference>
<evidence type="ECO:0000313" key="11">
    <source>
        <dbReference type="Proteomes" id="UP000761534"/>
    </source>
</evidence>
<dbReference type="InterPro" id="IPR044831">
    <property type="entry name" value="Ccp1-like"/>
</dbReference>
<dbReference type="EC" id="1.11.1.-" evidence="8"/>
<dbReference type="Proteomes" id="UP000761534">
    <property type="component" value="Unassembled WGS sequence"/>
</dbReference>
<dbReference type="GO" id="GO:0034599">
    <property type="term" value="P:cellular response to oxidative stress"/>
    <property type="evidence" value="ECO:0007669"/>
    <property type="project" value="InterPro"/>
</dbReference>
<evidence type="ECO:0000256" key="1">
    <source>
        <dbReference type="ARBA" id="ARBA00003917"/>
    </source>
</evidence>
<dbReference type="GO" id="GO:0004601">
    <property type="term" value="F:peroxidase activity"/>
    <property type="evidence" value="ECO:0007669"/>
    <property type="project" value="UniProtKB-KW"/>
</dbReference>
<sequence>MRFEPEISDSENRGMDVAKAFLEPVKKKFPWITYADLWTLGGAVAVEALGGPKIEWKPGRIDYENDMDVPPQGRLPYGHDKPQELREKFYRMGFNDQEIVALSGAHVLGRCHTERSGYDGKWVDEPTVFSNDFFDDLTTSQWFWQKSPAGKYQFYDDEQDQMMLPSDMALLQDDEFKYWAHTYAKDQKLFFDHFAKAYSKLLELGIHRDSNGIARVNKFARNNL</sequence>
<dbReference type="InterPro" id="IPR010255">
    <property type="entry name" value="Haem_peroxidase_sf"/>
</dbReference>
<organism evidence="10 11">
    <name type="scientific">Trichomonascus ciferrii</name>
    <dbReference type="NCBI Taxonomy" id="44093"/>
    <lineage>
        <taxon>Eukaryota</taxon>
        <taxon>Fungi</taxon>
        <taxon>Dikarya</taxon>
        <taxon>Ascomycota</taxon>
        <taxon>Saccharomycotina</taxon>
        <taxon>Dipodascomycetes</taxon>
        <taxon>Dipodascales</taxon>
        <taxon>Trichomonascaceae</taxon>
        <taxon>Trichomonascus</taxon>
        <taxon>Trichomonascus ciferrii complex</taxon>
    </lineage>
</organism>
<dbReference type="OrthoDB" id="2859658at2759"/>
<evidence type="ECO:0000256" key="6">
    <source>
        <dbReference type="ARBA" id="ARBA00023002"/>
    </source>
</evidence>
<keyword evidence="11" id="KW-1185">Reference proteome</keyword>
<keyword evidence="7" id="KW-0408">Iron</keyword>
<dbReference type="PANTHER" id="PTHR31356">
    <property type="entry name" value="THYLAKOID LUMENAL 29 KDA PROTEIN, CHLOROPLASTIC-RELATED"/>
    <property type="match status" value="1"/>
</dbReference>
<dbReference type="Gene3D" id="1.10.420.10">
    <property type="entry name" value="Peroxidase, domain 2"/>
    <property type="match status" value="1"/>
</dbReference>
<dbReference type="PANTHER" id="PTHR31356:SF36">
    <property type="entry name" value="L-ASCORBATE PEROXIDASE 3"/>
    <property type="match status" value="1"/>
</dbReference>
<comment type="function">
    <text evidence="1">Destroys radicals which are normally produced within the cells and which are toxic to biological systems.</text>
</comment>
<evidence type="ECO:0000256" key="8">
    <source>
        <dbReference type="RuleBase" id="RU363051"/>
    </source>
</evidence>
<evidence type="ECO:0000256" key="2">
    <source>
        <dbReference type="ARBA" id="ARBA00005997"/>
    </source>
</evidence>
<accession>A0A642VCE8</accession>
<dbReference type="GO" id="GO:0020037">
    <property type="term" value="F:heme binding"/>
    <property type="evidence" value="ECO:0007669"/>
    <property type="project" value="UniProtKB-UniRule"/>
</dbReference>
<dbReference type="EMBL" id="SWFS01000102">
    <property type="protein sequence ID" value="KAA8916395.1"/>
    <property type="molecule type" value="Genomic_DNA"/>
</dbReference>
<comment type="caution">
    <text evidence="10">The sequence shown here is derived from an EMBL/GenBank/DDBJ whole genome shotgun (WGS) entry which is preliminary data.</text>
</comment>
<evidence type="ECO:0000256" key="3">
    <source>
        <dbReference type="ARBA" id="ARBA00022559"/>
    </source>
</evidence>
<dbReference type="Gene3D" id="1.10.520.10">
    <property type="match status" value="1"/>
</dbReference>
<comment type="similarity">
    <text evidence="2">Belongs to the peroxidase family. Cytochrome c peroxidase subfamily.</text>
</comment>
<dbReference type="SUPFAM" id="SSF48113">
    <property type="entry name" value="Heme-dependent peroxidases"/>
    <property type="match status" value="1"/>
</dbReference>
<keyword evidence="3 8" id="KW-0575">Peroxidase</keyword>
<feature type="domain" description="Plant heme peroxidase family profile" evidence="9">
    <location>
        <begin position="15"/>
        <end position="222"/>
    </location>
</feature>
<evidence type="ECO:0000259" key="9">
    <source>
        <dbReference type="PROSITE" id="PS50873"/>
    </source>
</evidence>
<evidence type="ECO:0000313" key="10">
    <source>
        <dbReference type="EMBL" id="KAA8916395.1"/>
    </source>
</evidence>
<protein>
    <recommendedName>
        <fullName evidence="8">Peroxidase</fullName>
        <ecNumber evidence="8">1.11.1.-</ecNumber>
    </recommendedName>
</protein>
<dbReference type="AlphaFoldDB" id="A0A642VCE8"/>